<dbReference type="EMBL" id="RCML01000895">
    <property type="protein sequence ID" value="KAG2967955.1"/>
    <property type="molecule type" value="Genomic_DNA"/>
</dbReference>
<evidence type="ECO:0000313" key="2">
    <source>
        <dbReference type="EMBL" id="KAG2908462.1"/>
    </source>
</evidence>
<accession>A0A329RGR2</accession>
<dbReference type="Proteomes" id="UP000697107">
    <property type="component" value="Unassembled WGS sequence"/>
</dbReference>
<gene>
    <name evidence="5" type="ORF">PC110_g19681</name>
    <name evidence="1" type="ORF">PC115_g17982</name>
    <name evidence="2" type="ORF">PC117_g19939</name>
    <name evidence="3" type="ORF">PC118_g18293</name>
    <name evidence="4" type="ORF">PC129_g17394</name>
</gene>
<dbReference type="VEuPathDB" id="FungiDB:PC110_g19681"/>
<reference evidence="5 6" key="1">
    <citation type="submission" date="2018-01" db="EMBL/GenBank/DDBJ databases">
        <title>Draft genome of the strawberry crown rot pathogen Phytophthora cactorum.</title>
        <authorList>
            <person name="Armitage A.D."/>
            <person name="Lysoe E."/>
            <person name="Nellist C.F."/>
            <person name="Harrison R.J."/>
            <person name="Brurberg M.B."/>
        </authorList>
    </citation>
    <scope>NUCLEOTIDE SEQUENCE [LARGE SCALE GENOMIC DNA]</scope>
    <source>
        <strain evidence="5 6">10300</strain>
    </source>
</reference>
<dbReference type="Proteomes" id="UP000736787">
    <property type="component" value="Unassembled WGS sequence"/>
</dbReference>
<evidence type="ECO:0000313" key="1">
    <source>
        <dbReference type="EMBL" id="KAG2895020.1"/>
    </source>
</evidence>
<dbReference type="EMBL" id="MJFZ01000971">
    <property type="protein sequence ID" value="RAW23895.1"/>
    <property type="molecule type" value="Genomic_DNA"/>
</dbReference>
<organism evidence="5 6">
    <name type="scientific">Phytophthora cactorum</name>
    <dbReference type="NCBI Taxonomy" id="29920"/>
    <lineage>
        <taxon>Eukaryota</taxon>
        <taxon>Sar</taxon>
        <taxon>Stramenopiles</taxon>
        <taxon>Oomycota</taxon>
        <taxon>Peronosporomycetes</taxon>
        <taxon>Peronosporales</taxon>
        <taxon>Peronosporaceae</taxon>
        <taxon>Phytophthora</taxon>
    </lineage>
</organism>
<dbReference type="EMBL" id="RCMI01000894">
    <property type="protein sequence ID" value="KAG2895020.1"/>
    <property type="molecule type" value="Genomic_DNA"/>
</dbReference>
<comment type="caution">
    <text evidence="5">The sequence shown here is derived from an EMBL/GenBank/DDBJ whole genome shotgun (WGS) entry which is preliminary data.</text>
</comment>
<protein>
    <submittedName>
        <fullName evidence="5">Uncharacterized protein</fullName>
    </submittedName>
</protein>
<sequence>MAMVDEEALVAAMIYWVASENKAQDAHHYLRLNDRIQQEDHHLQKH</sequence>
<evidence type="ECO:0000313" key="6">
    <source>
        <dbReference type="Proteomes" id="UP000251314"/>
    </source>
</evidence>
<evidence type="ECO:0000313" key="3">
    <source>
        <dbReference type="EMBL" id="KAG2967955.1"/>
    </source>
</evidence>
<dbReference type="Proteomes" id="UP000760860">
    <property type="component" value="Unassembled WGS sequence"/>
</dbReference>
<dbReference type="AlphaFoldDB" id="A0A329RGR2"/>
<dbReference type="Proteomes" id="UP000251314">
    <property type="component" value="Unassembled WGS sequence"/>
</dbReference>
<dbReference type="Proteomes" id="UP000774804">
    <property type="component" value="Unassembled WGS sequence"/>
</dbReference>
<evidence type="ECO:0000313" key="4">
    <source>
        <dbReference type="EMBL" id="KAG3211633.1"/>
    </source>
</evidence>
<name>A0A329RGR2_9STRA</name>
<keyword evidence="6" id="KW-1185">Reference proteome</keyword>
<evidence type="ECO:0000313" key="5">
    <source>
        <dbReference type="EMBL" id="RAW23895.1"/>
    </source>
</evidence>
<proteinExistence type="predicted"/>
<dbReference type="EMBL" id="RCMV01000932">
    <property type="protein sequence ID" value="KAG3211633.1"/>
    <property type="molecule type" value="Genomic_DNA"/>
</dbReference>
<reference evidence="4" key="2">
    <citation type="submission" date="2018-05" db="EMBL/GenBank/DDBJ databases">
        <title>Effector identification in a new, highly contiguous assembly of the strawberry crown rot pathogen Phytophthora cactorum.</title>
        <authorList>
            <person name="Armitage A.D."/>
            <person name="Nellist C.F."/>
            <person name="Bates H."/>
            <person name="Vickerstaff R.J."/>
            <person name="Harrison R.J."/>
        </authorList>
    </citation>
    <scope>NUCLEOTIDE SEQUENCE</scope>
    <source>
        <strain evidence="1">4032</strain>
        <strain evidence="2">4040</strain>
        <strain evidence="3">P415</strain>
        <strain evidence="4">P421</strain>
    </source>
</reference>
<dbReference type="EMBL" id="RCMK01000897">
    <property type="protein sequence ID" value="KAG2908462.1"/>
    <property type="molecule type" value="Genomic_DNA"/>
</dbReference>